<gene>
    <name evidence="5" type="ORF">SAMN05216214_110125</name>
</gene>
<dbReference type="SUPFAM" id="SSF51261">
    <property type="entry name" value="Duplicated hybrid motif"/>
    <property type="match status" value="1"/>
</dbReference>
<keyword evidence="3" id="KW-0732">Signal</keyword>
<dbReference type="Gene3D" id="6.10.250.3150">
    <property type="match status" value="1"/>
</dbReference>
<evidence type="ECO:0000313" key="5">
    <source>
        <dbReference type="EMBL" id="SEL30799.1"/>
    </source>
</evidence>
<proteinExistence type="predicted"/>
<keyword evidence="6" id="KW-1185">Reference proteome</keyword>
<evidence type="ECO:0000259" key="4">
    <source>
        <dbReference type="Pfam" id="PF01551"/>
    </source>
</evidence>
<dbReference type="EMBL" id="FOAS01000010">
    <property type="protein sequence ID" value="SEL30799.1"/>
    <property type="molecule type" value="Genomic_DNA"/>
</dbReference>
<evidence type="ECO:0000256" key="3">
    <source>
        <dbReference type="SAM" id="SignalP"/>
    </source>
</evidence>
<reference evidence="5 6" key="1">
    <citation type="submission" date="2016-10" db="EMBL/GenBank/DDBJ databases">
        <authorList>
            <person name="de Groot N.N."/>
        </authorList>
    </citation>
    <scope>NUCLEOTIDE SEQUENCE [LARGE SCALE GENOMIC DNA]</scope>
    <source>
        <strain evidence="5 6">JCM 19513</strain>
    </source>
</reference>
<evidence type="ECO:0000256" key="1">
    <source>
        <dbReference type="SAM" id="Coils"/>
    </source>
</evidence>
<dbReference type="PANTHER" id="PTHR21666">
    <property type="entry name" value="PEPTIDASE-RELATED"/>
    <property type="match status" value="1"/>
</dbReference>
<keyword evidence="1" id="KW-0175">Coiled coil</keyword>
<dbReference type="Gene3D" id="2.70.70.10">
    <property type="entry name" value="Glucose Permease (Domain IIA)"/>
    <property type="match status" value="1"/>
</dbReference>
<dbReference type="Proteomes" id="UP000185766">
    <property type="component" value="Unassembled WGS sequence"/>
</dbReference>
<dbReference type="STRING" id="1429083.GCA_001885685_01748"/>
<dbReference type="GO" id="GO:0004222">
    <property type="term" value="F:metalloendopeptidase activity"/>
    <property type="evidence" value="ECO:0007669"/>
    <property type="project" value="TreeGrafter"/>
</dbReference>
<accession>A0A1H7P5D9</accession>
<dbReference type="AlphaFoldDB" id="A0A1H7P5D9"/>
<protein>
    <submittedName>
        <fullName evidence="5">Septal ring factor EnvC, activator of murein hydrolases AmiA and AmiB</fullName>
    </submittedName>
</protein>
<name>A0A1H7P5D9_9GAMM</name>
<feature type="coiled-coil region" evidence="1">
    <location>
        <begin position="24"/>
        <end position="107"/>
    </location>
</feature>
<dbReference type="InterPro" id="IPR050570">
    <property type="entry name" value="Cell_wall_metabolism_enzyme"/>
</dbReference>
<dbReference type="FunFam" id="2.70.70.10:FF:000003">
    <property type="entry name" value="Murein hydrolase activator EnvC"/>
    <property type="match status" value="1"/>
</dbReference>
<dbReference type="InterPro" id="IPR011055">
    <property type="entry name" value="Dup_hybrid_motif"/>
</dbReference>
<organism evidence="5 6">
    <name type="scientific">Atopomonas hussainii</name>
    <dbReference type="NCBI Taxonomy" id="1429083"/>
    <lineage>
        <taxon>Bacteria</taxon>
        <taxon>Pseudomonadati</taxon>
        <taxon>Pseudomonadota</taxon>
        <taxon>Gammaproteobacteria</taxon>
        <taxon>Pseudomonadales</taxon>
        <taxon>Pseudomonadaceae</taxon>
        <taxon>Atopomonas</taxon>
    </lineage>
</organism>
<evidence type="ECO:0000313" key="6">
    <source>
        <dbReference type="Proteomes" id="UP000185766"/>
    </source>
</evidence>
<keyword evidence="5" id="KW-0378">Hydrolase</keyword>
<dbReference type="RefSeq" id="WP_074868525.1">
    <property type="nucleotide sequence ID" value="NZ_FOAS01000010.1"/>
</dbReference>
<feature type="domain" description="M23ase beta-sheet core" evidence="4">
    <location>
        <begin position="311"/>
        <end position="404"/>
    </location>
</feature>
<feature type="compositionally biased region" description="Basic and acidic residues" evidence="2">
    <location>
        <begin position="241"/>
        <end position="251"/>
    </location>
</feature>
<dbReference type="PANTHER" id="PTHR21666:SF270">
    <property type="entry name" value="MUREIN HYDROLASE ACTIVATOR ENVC"/>
    <property type="match status" value="1"/>
</dbReference>
<dbReference type="InterPro" id="IPR016047">
    <property type="entry name" value="M23ase_b-sheet_dom"/>
</dbReference>
<sequence length="412" mass="45608">MRLPLAALCLLFALPLQAADPADKAQTQRELKAAEDDIKALQKLLDKIRTEKSGVEKSLQKTERQMGELEKDVKDIQQQMDESEKELDNLQDEKKKLLDAKAAQHQQISVQARAAFQSGRQEYLRLLLNQQQPENLSRTLTYYDYLNQARLEQLDTFNTTLQQLANVETDIAKQQLQLEGQRGNLDMQLAKLEEVRSERKALVAKLNSNLRQQGGKLTAKQAEQKRLNQVLASIEAELARQAHERAERERQAQLAAAQTHPQTGKAVIAVSTGNGVEGPFAKARGRLPWPVNGQLLAKYGSPRSEDARLSWDGVLLGAPAGSEVRAIHDGRVVFAEWLRGAGLLLIVDHGGGYLSLYGYNQTLLKTPGQHVRAGETIATVGSSGGQTTPALYFAIRQQGKPSDPGQWCRTQG</sequence>
<dbReference type="CDD" id="cd12797">
    <property type="entry name" value="M23_peptidase"/>
    <property type="match status" value="1"/>
</dbReference>
<evidence type="ECO:0000256" key="2">
    <source>
        <dbReference type="SAM" id="MobiDB-lite"/>
    </source>
</evidence>
<feature type="region of interest" description="Disordered" evidence="2">
    <location>
        <begin position="241"/>
        <end position="260"/>
    </location>
</feature>
<dbReference type="Pfam" id="PF01551">
    <property type="entry name" value="Peptidase_M23"/>
    <property type="match status" value="1"/>
</dbReference>
<feature type="chain" id="PRO_5010249244" evidence="3">
    <location>
        <begin position="19"/>
        <end position="412"/>
    </location>
</feature>
<feature type="signal peptide" evidence="3">
    <location>
        <begin position="1"/>
        <end position="18"/>
    </location>
</feature>